<comment type="caution">
    <text evidence="1">The sequence shown here is derived from an EMBL/GenBank/DDBJ whole genome shotgun (WGS) entry which is preliminary data.</text>
</comment>
<evidence type="ECO:0000313" key="2">
    <source>
        <dbReference type="Proteomes" id="UP000269669"/>
    </source>
</evidence>
<dbReference type="OrthoDB" id="113690at2"/>
<dbReference type="EMBL" id="RSDW01000001">
    <property type="protein sequence ID" value="RSL16809.1"/>
    <property type="molecule type" value="Genomic_DNA"/>
</dbReference>
<name>A0A428MJ03_9BACT</name>
<evidence type="ECO:0000313" key="1">
    <source>
        <dbReference type="EMBL" id="RSL16809.1"/>
    </source>
</evidence>
<organism evidence="1 2">
    <name type="scientific">Edaphobacter aggregans</name>
    <dbReference type="NCBI Taxonomy" id="570835"/>
    <lineage>
        <taxon>Bacteria</taxon>
        <taxon>Pseudomonadati</taxon>
        <taxon>Acidobacteriota</taxon>
        <taxon>Terriglobia</taxon>
        <taxon>Terriglobales</taxon>
        <taxon>Acidobacteriaceae</taxon>
        <taxon>Edaphobacter</taxon>
    </lineage>
</organism>
<reference evidence="1 2" key="1">
    <citation type="submission" date="2018-12" db="EMBL/GenBank/DDBJ databases">
        <title>Sequencing of bacterial isolates from soil warming experiment in Harvard Forest, Massachusetts, USA.</title>
        <authorList>
            <person name="Deangelis K."/>
        </authorList>
    </citation>
    <scope>NUCLEOTIDE SEQUENCE [LARGE SCALE GENOMIC DNA]</scope>
    <source>
        <strain evidence="1 2">EB153</strain>
    </source>
</reference>
<dbReference type="RefSeq" id="WP_125485374.1">
    <property type="nucleotide sequence ID" value="NZ_RSDW01000001.1"/>
</dbReference>
<proteinExistence type="predicted"/>
<sequence length="354" mass="38877">MSPSRYALSAAVVAVVLFLVWLVWPARTKSDASSQPTDSAASVPVSSVAVAHDDGVTTVYAHNLMLRKGPDFRIYVRWIRGQMLRTRKDDEPSLDDPESFVFLIQKGVIHANLGDISTFLNASMPRSPLKKITVTGEGDQLKISGTLHKLLVPLPVEMVSTISAMPDGRVHLHITKIGVLRVPVKGLMRGLHLDIKDIVGSTPVSGVEVSGNDLYLDTTKLLPPPHIRGLLTSITVAAPDLVLVYGNAPNDETKLAQWHNFLRFEGGTVDFGKLTMHKSDLTLIDASDDAWFDLDLVNYQAQLVNGVSRMTPEAGLEIFMPDLNDRNKSVKKIPLDWLKDRNRSLPQGVPMPAK</sequence>
<protein>
    <submittedName>
        <fullName evidence="1">Uncharacterized protein</fullName>
    </submittedName>
</protein>
<gene>
    <name evidence="1" type="ORF">EDE15_2334</name>
</gene>
<keyword evidence="2" id="KW-1185">Reference proteome</keyword>
<accession>A0A428MJ03</accession>
<dbReference type="AlphaFoldDB" id="A0A428MJ03"/>
<dbReference type="Proteomes" id="UP000269669">
    <property type="component" value="Unassembled WGS sequence"/>
</dbReference>